<evidence type="ECO:0008006" key="2">
    <source>
        <dbReference type="Google" id="ProtNLM"/>
    </source>
</evidence>
<dbReference type="PANTHER" id="PTHR47510">
    <property type="entry name" value="REVERSE TRANSCRIPTASE DOMAIN-CONTAINING PROTEIN"/>
    <property type="match status" value="1"/>
</dbReference>
<feature type="non-terminal residue" evidence="1">
    <location>
        <position position="1"/>
    </location>
</feature>
<accession>V5GSE6</accession>
<dbReference type="PANTHER" id="PTHR47510:SF3">
    <property type="entry name" value="ENDO_EXONUCLEASE_PHOSPHATASE DOMAIN-CONTAINING PROTEIN"/>
    <property type="match status" value="1"/>
</dbReference>
<name>V5GSE6_ANOGL</name>
<reference evidence="1" key="1">
    <citation type="submission" date="2013-07" db="EMBL/GenBank/DDBJ databases">
        <title>Midgut Transcriptome Profiling of Anoplphora glabripennis, a Lignocellulose Degrading, Wood-Boring Cerambycid.</title>
        <authorList>
            <person name="Scully E.D."/>
            <person name="Hoover K."/>
            <person name="Carlson J.E."/>
            <person name="Tien M."/>
            <person name="Geib S.M."/>
        </authorList>
    </citation>
    <scope>NUCLEOTIDE SEQUENCE</scope>
</reference>
<evidence type="ECO:0000313" key="1">
    <source>
        <dbReference type="EMBL" id="JAB67084.1"/>
    </source>
</evidence>
<dbReference type="AlphaFoldDB" id="V5GSE6"/>
<proteinExistence type="predicted"/>
<sequence>ALSNVEEINNYFASNCSNANTVLDVDILNNYLYNTLHVNNSFTIQMTSDIEMFQTLLSIKSKALGPDNISLDMLLYCCPYVLPYLTHIFNFCIENNVYPSVWKRSLVIPLPKVNNPEQLSDLRPISLLCVLSKVFEKILANQIRQC</sequence>
<dbReference type="EMBL" id="GALX01001382">
    <property type="protein sequence ID" value="JAB67084.1"/>
    <property type="molecule type" value="Transcribed_RNA"/>
</dbReference>
<organism evidence="1">
    <name type="scientific">Anoplophora glabripennis</name>
    <name type="common">Asian longhorn beetle</name>
    <name type="synonym">Anoplophora nobilis</name>
    <dbReference type="NCBI Taxonomy" id="217634"/>
    <lineage>
        <taxon>Eukaryota</taxon>
        <taxon>Metazoa</taxon>
        <taxon>Ecdysozoa</taxon>
        <taxon>Arthropoda</taxon>
        <taxon>Hexapoda</taxon>
        <taxon>Insecta</taxon>
        <taxon>Pterygota</taxon>
        <taxon>Neoptera</taxon>
        <taxon>Endopterygota</taxon>
        <taxon>Coleoptera</taxon>
        <taxon>Polyphaga</taxon>
        <taxon>Cucujiformia</taxon>
        <taxon>Chrysomeloidea</taxon>
        <taxon>Cerambycidae</taxon>
        <taxon>Lamiinae</taxon>
        <taxon>Lamiini</taxon>
        <taxon>Anoplophora</taxon>
    </lineage>
</organism>
<protein>
    <recommendedName>
        <fullName evidence="2">RNA-directed DNA polymerase</fullName>
    </recommendedName>
</protein>